<sequence>MADTGAQLDLFQMDHVLQAYEGGSVVDNNELYEHVRAAAGVSQQVMEARQPIGASGQHHSVAKRRVRWMQQTARRLGLLERVPARRGAWRLTEEGKRRTGKAAPGVALLAFSTDLGLAIWGSWESVFPRLDEKIVLCLTSPPYPLRKPRAYGNPPIHLYVDFIVKALEPIVRNLADGGSIALNLSNDIFEAGLPSRELYLERLTLALCDTYRLHKMDTLIWSNPSKPPGPVRWASMTRQQLNVSWEPILWLTNNPRNCVSDNRRILEPHSDRHQRLMARGGEHREAVNSDGAYRIHQGSYGRPTDGRIARNVLMHGHRCAEAQACNRFAAEQGLAPHGAPMPLALADKLVRFLSRPNDLVADPFGGRLTTGKAAEQNGRRWICTELIADHLHSALPRFPQAVPGPSF</sequence>
<dbReference type="InterPro" id="IPR029063">
    <property type="entry name" value="SAM-dependent_MTases_sf"/>
</dbReference>
<comment type="catalytic activity">
    <reaction evidence="7">
        <text>a 2'-deoxycytidine in DNA + S-adenosyl-L-methionine = an N(4)-methyl-2'-deoxycytidine in DNA + S-adenosyl-L-homocysteine + H(+)</text>
        <dbReference type="Rhea" id="RHEA:16857"/>
        <dbReference type="Rhea" id="RHEA-COMP:11369"/>
        <dbReference type="Rhea" id="RHEA-COMP:13674"/>
        <dbReference type="ChEBI" id="CHEBI:15378"/>
        <dbReference type="ChEBI" id="CHEBI:57856"/>
        <dbReference type="ChEBI" id="CHEBI:59789"/>
        <dbReference type="ChEBI" id="CHEBI:85452"/>
        <dbReference type="ChEBI" id="CHEBI:137933"/>
        <dbReference type="EC" id="2.1.1.113"/>
    </reaction>
</comment>
<evidence type="ECO:0000256" key="4">
    <source>
        <dbReference type="ARBA" id="ARBA00022691"/>
    </source>
</evidence>
<evidence type="ECO:0000256" key="8">
    <source>
        <dbReference type="RuleBase" id="RU362026"/>
    </source>
</evidence>
<reference evidence="11 12" key="1">
    <citation type="submission" date="2014-09" db="EMBL/GenBank/DDBJ databases">
        <title>A draft genome sequence for Xanthomonas axonopodis pv. vasculorum NCPPB 900.</title>
        <authorList>
            <person name="Harrison J."/>
            <person name="Studholme D.J."/>
        </authorList>
    </citation>
    <scope>NUCLEOTIDE SEQUENCE [LARGE SCALE GENOMIC DNA]</scope>
    <source>
        <strain evidence="11 12">NCPPB 900</strain>
    </source>
</reference>
<dbReference type="RefSeq" id="WP_042825209.1">
    <property type="nucleotide sequence ID" value="NZ_KN173626.1"/>
</dbReference>
<dbReference type="GO" id="GO:0009307">
    <property type="term" value="P:DNA restriction-modification system"/>
    <property type="evidence" value="ECO:0007669"/>
    <property type="project" value="UniProtKB-KW"/>
</dbReference>
<evidence type="ECO:0000256" key="7">
    <source>
        <dbReference type="ARBA" id="ARBA00049120"/>
    </source>
</evidence>
<dbReference type="InterPro" id="IPR002941">
    <property type="entry name" value="DNA_methylase_N4/N6"/>
</dbReference>
<evidence type="ECO:0000256" key="2">
    <source>
        <dbReference type="ARBA" id="ARBA00022603"/>
    </source>
</evidence>
<evidence type="ECO:0000256" key="1">
    <source>
        <dbReference type="ARBA" id="ARBA00010203"/>
    </source>
</evidence>
<name>A0A098PTM8_9XANT</name>
<dbReference type="InterPro" id="IPR017985">
    <property type="entry name" value="MeTrfase_CN4_CS"/>
</dbReference>
<organism evidence="11 12">
    <name type="scientific">Xanthomonas axonopodis pv. vasculorum</name>
    <dbReference type="NCBI Taxonomy" id="325777"/>
    <lineage>
        <taxon>Bacteria</taxon>
        <taxon>Pseudomonadati</taxon>
        <taxon>Pseudomonadota</taxon>
        <taxon>Gammaproteobacteria</taxon>
        <taxon>Lysobacterales</taxon>
        <taxon>Lysobacteraceae</taxon>
        <taxon>Xanthomonas</taxon>
    </lineage>
</organism>
<dbReference type="InterPro" id="IPR025745">
    <property type="entry name" value="Mrr-like_N_dom"/>
</dbReference>
<dbReference type="GO" id="GO:0003677">
    <property type="term" value="F:DNA binding"/>
    <property type="evidence" value="ECO:0007669"/>
    <property type="project" value="UniProtKB-KW"/>
</dbReference>
<keyword evidence="4" id="KW-0949">S-adenosyl-L-methionine</keyword>
<keyword evidence="3 11" id="KW-0808">Transferase</keyword>
<dbReference type="eggNOG" id="COG0863">
    <property type="taxonomic scope" value="Bacteria"/>
</dbReference>
<dbReference type="HOGENOM" id="CLU_024927_1_1_6"/>
<feature type="domain" description="DNA methylase N-4/N-6" evidence="9">
    <location>
        <begin position="136"/>
        <end position="391"/>
    </location>
</feature>
<dbReference type="GO" id="GO:0015667">
    <property type="term" value="F:site-specific DNA-methyltransferase (cytosine-N4-specific) activity"/>
    <property type="evidence" value="ECO:0007669"/>
    <property type="project" value="UniProtKB-EC"/>
</dbReference>
<feature type="domain" description="Restriction system protein Mrr-like N-terminal" evidence="10">
    <location>
        <begin position="13"/>
        <end position="97"/>
    </location>
</feature>
<gene>
    <name evidence="11" type="ORF">GW15_0221695</name>
</gene>
<comment type="similarity">
    <text evidence="1">Belongs to the N(4)/N(6)-methyltransferase family. N(4) subfamily.</text>
</comment>
<dbReference type="EMBL" id="JPHD02000143">
    <property type="protein sequence ID" value="KGE50375.1"/>
    <property type="molecule type" value="Genomic_DNA"/>
</dbReference>
<keyword evidence="2 11" id="KW-0489">Methyltransferase</keyword>
<evidence type="ECO:0000256" key="3">
    <source>
        <dbReference type="ARBA" id="ARBA00022679"/>
    </source>
</evidence>
<evidence type="ECO:0000256" key="5">
    <source>
        <dbReference type="ARBA" id="ARBA00022747"/>
    </source>
</evidence>
<evidence type="ECO:0000313" key="11">
    <source>
        <dbReference type="EMBL" id="KGE50375.1"/>
    </source>
</evidence>
<dbReference type="AlphaFoldDB" id="A0A098PTM8"/>
<dbReference type="GO" id="GO:0008170">
    <property type="term" value="F:N-methyltransferase activity"/>
    <property type="evidence" value="ECO:0007669"/>
    <property type="project" value="InterPro"/>
</dbReference>
<evidence type="ECO:0000256" key="6">
    <source>
        <dbReference type="ARBA" id="ARBA00023125"/>
    </source>
</evidence>
<protein>
    <recommendedName>
        <fullName evidence="8">Methyltransferase</fullName>
        <ecNumber evidence="8">2.1.1.-</ecNumber>
    </recommendedName>
</protein>
<dbReference type="EC" id="2.1.1.-" evidence="8"/>
<comment type="caution">
    <text evidence="11">The sequence shown here is derived from an EMBL/GenBank/DDBJ whole genome shotgun (WGS) entry which is preliminary data.</text>
</comment>
<dbReference type="PRINTS" id="PR00508">
    <property type="entry name" value="S21N4MTFRASE"/>
</dbReference>
<dbReference type="GO" id="GO:0032259">
    <property type="term" value="P:methylation"/>
    <property type="evidence" value="ECO:0007669"/>
    <property type="project" value="UniProtKB-KW"/>
</dbReference>
<dbReference type="Proteomes" id="UP000028012">
    <property type="component" value="Unassembled WGS sequence"/>
</dbReference>
<evidence type="ECO:0000259" key="10">
    <source>
        <dbReference type="Pfam" id="PF14338"/>
    </source>
</evidence>
<dbReference type="SUPFAM" id="SSF53335">
    <property type="entry name" value="S-adenosyl-L-methionine-dependent methyltransferases"/>
    <property type="match status" value="1"/>
</dbReference>
<keyword evidence="6" id="KW-0238">DNA-binding</keyword>
<evidence type="ECO:0000313" key="12">
    <source>
        <dbReference type="Proteomes" id="UP000028012"/>
    </source>
</evidence>
<keyword evidence="5" id="KW-0680">Restriction system</keyword>
<evidence type="ECO:0000259" key="9">
    <source>
        <dbReference type="Pfam" id="PF01555"/>
    </source>
</evidence>
<dbReference type="STRING" id="325777.GW15_0221695"/>
<proteinExistence type="inferred from homology"/>
<dbReference type="PROSITE" id="PS00093">
    <property type="entry name" value="N4_MTASE"/>
    <property type="match status" value="1"/>
</dbReference>
<dbReference type="InterPro" id="IPR001091">
    <property type="entry name" value="RM_Methyltransferase"/>
</dbReference>
<dbReference type="Pfam" id="PF14338">
    <property type="entry name" value="Mrr_N"/>
    <property type="match status" value="1"/>
</dbReference>
<dbReference type="Gene3D" id="3.40.50.150">
    <property type="entry name" value="Vaccinia Virus protein VP39"/>
    <property type="match status" value="1"/>
</dbReference>
<dbReference type="Pfam" id="PF01555">
    <property type="entry name" value="N6_N4_Mtase"/>
    <property type="match status" value="1"/>
</dbReference>
<accession>A0A098PTM8</accession>